<dbReference type="WBParaSite" id="GPUH_0002601701-mRNA-1">
    <property type="protein sequence ID" value="GPUH_0002601701-mRNA-1"/>
    <property type="gene ID" value="GPUH_0002601701"/>
</dbReference>
<gene>
    <name evidence="1" type="ORF">GPUH_LOCUS25988</name>
</gene>
<reference evidence="1 2" key="2">
    <citation type="submission" date="2018-11" db="EMBL/GenBank/DDBJ databases">
        <authorList>
            <consortium name="Pathogen Informatics"/>
        </authorList>
    </citation>
    <scope>NUCLEOTIDE SEQUENCE [LARGE SCALE GENOMIC DNA]</scope>
</reference>
<sequence>MHVFYAVQALRSTISSVEEQVFNDYQVRGWISKFNEKHSYTQAWYLDQVVYKVKSFLREMQVCEENIRTEMQSVFFNDTIAEFVYVYVTPTLKRLEELSKRIDVLSELRDFPNRPFAIEEF</sequence>
<evidence type="ECO:0000313" key="2">
    <source>
        <dbReference type="Proteomes" id="UP000271098"/>
    </source>
</evidence>
<dbReference type="PANTHER" id="PTHR21040">
    <property type="entry name" value="BCDNA.GH04120"/>
    <property type="match status" value="1"/>
</dbReference>
<organism evidence="3">
    <name type="scientific">Gongylonema pulchrum</name>
    <dbReference type="NCBI Taxonomy" id="637853"/>
    <lineage>
        <taxon>Eukaryota</taxon>
        <taxon>Metazoa</taxon>
        <taxon>Ecdysozoa</taxon>
        <taxon>Nematoda</taxon>
        <taxon>Chromadorea</taxon>
        <taxon>Rhabditida</taxon>
        <taxon>Spirurina</taxon>
        <taxon>Spiruromorpha</taxon>
        <taxon>Spiruroidea</taxon>
        <taxon>Gongylonematidae</taxon>
        <taxon>Gongylonema</taxon>
    </lineage>
</organism>
<dbReference type="EMBL" id="UYRT01107938">
    <property type="protein sequence ID" value="VDN44954.1"/>
    <property type="molecule type" value="Genomic_DNA"/>
</dbReference>
<dbReference type="OrthoDB" id="47475at2759"/>
<accession>A0A183EYE6</accession>
<protein>
    <submittedName>
        <fullName evidence="3">GTP pyrophosphokinase</fullName>
    </submittedName>
</protein>
<dbReference type="PANTHER" id="PTHR21040:SF8">
    <property type="entry name" value="BCDNA.GH04120"/>
    <property type="match status" value="1"/>
</dbReference>
<dbReference type="GO" id="GO:0015929">
    <property type="term" value="F:hexosaminidase activity"/>
    <property type="evidence" value="ECO:0007669"/>
    <property type="project" value="InterPro"/>
</dbReference>
<evidence type="ECO:0000313" key="3">
    <source>
        <dbReference type="WBParaSite" id="GPUH_0002601701-mRNA-1"/>
    </source>
</evidence>
<dbReference type="Proteomes" id="UP000271098">
    <property type="component" value="Unassembled WGS sequence"/>
</dbReference>
<keyword evidence="2" id="KW-1185">Reference proteome</keyword>
<dbReference type="AlphaFoldDB" id="A0A183EYE6"/>
<reference evidence="3" key="1">
    <citation type="submission" date="2016-06" db="UniProtKB">
        <authorList>
            <consortium name="WormBaseParasite"/>
        </authorList>
    </citation>
    <scope>IDENTIFICATION</scope>
</reference>
<dbReference type="InterPro" id="IPR038901">
    <property type="entry name" value="HEXDC-like"/>
</dbReference>
<evidence type="ECO:0000313" key="1">
    <source>
        <dbReference type="EMBL" id="VDN44954.1"/>
    </source>
</evidence>
<proteinExistence type="predicted"/>
<name>A0A183EYE6_9BILA</name>